<organism evidence="1 2">
    <name type="scientific">Willisornis vidua</name>
    <name type="common">Xingu scale-backed antbird</name>
    <dbReference type="NCBI Taxonomy" id="1566151"/>
    <lineage>
        <taxon>Eukaryota</taxon>
        <taxon>Metazoa</taxon>
        <taxon>Chordata</taxon>
        <taxon>Craniata</taxon>
        <taxon>Vertebrata</taxon>
        <taxon>Euteleostomi</taxon>
        <taxon>Archelosauria</taxon>
        <taxon>Archosauria</taxon>
        <taxon>Dinosauria</taxon>
        <taxon>Saurischia</taxon>
        <taxon>Theropoda</taxon>
        <taxon>Coelurosauria</taxon>
        <taxon>Aves</taxon>
        <taxon>Neognathae</taxon>
        <taxon>Neoaves</taxon>
        <taxon>Telluraves</taxon>
        <taxon>Australaves</taxon>
        <taxon>Passeriformes</taxon>
        <taxon>Thamnophilidae</taxon>
        <taxon>Willisornis</taxon>
    </lineage>
</organism>
<sequence>MIITTTSGGPKQDISNFGEYGYDKNKMMTICELNNPAEILMDVMERDLGACPCITDILAGDERCSPWKYRNFWDSSQQIKVQTETSDEWHTSGVDGMDRGIPFPFLKSDDDIKLCGMVDMLEKANHILDCIKRSSEVILLLYSTLMRPTWSMFPTLETLEQEGQGLVG</sequence>
<comment type="caution">
    <text evidence="1">The sequence shown here is derived from an EMBL/GenBank/DDBJ whole genome shotgun (WGS) entry which is preliminary data.</text>
</comment>
<accession>A0ABQ9DKD6</accession>
<evidence type="ECO:0000313" key="2">
    <source>
        <dbReference type="Proteomes" id="UP001145742"/>
    </source>
</evidence>
<dbReference type="Proteomes" id="UP001145742">
    <property type="component" value="Unassembled WGS sequence"/>
</dbReference>
<protein>
    <submittedName>
        <fullName evidence="1">Uncharacterized protein</fullName>
    </submittedName>
</protein>
<reference evidence="1" key="1">
    <citation type="submission" date="2019-10" db="EMBL/GenBank/DDBJ databases">
        <authorList>
            <person name="Soares A.E.R."/>
            <person name="Aleixo A."/>
            <person name="Schneider P."/>
            <person name="Miyaki C.Y."/>
            <person name="Schneider M.P."/>
            <person name="Mello C."/>
            <person name="Vasconcelos A.T.R."/>
        </authorList>
    </citation>
    <scope>NUCLEOTIDE SEQUENCE</scope>
    <source>
        <tissue evidence="1">Muscle</tissue>
    </source>
</reference>
<evidence type="ECO:0000313" key="1">
    <source>
        <dbReference type="EMBL" id="KAJ7423248.1"/>
    </source>
</evidence>
<proteinExistence type="predicted"/>
<name>A0ABQ9DKD6_9PASS</name>
<keyword evidence="2" id="KW-1185">Reference proteome</keyword>
<dbReference type="EMBL" id="WHWB01032877">
    <property type="protein sequence ID" value="KAJ7423248.1"/>
    <property type="molecule type" value="Genomic_DNA"/>
</dbReference>
<gene>
    <name evidence="1" type="ORF">WISP_34557</name>
</gene>